<feature type="transmembrane region" description="Helical" evidence="7">
    <location>
        <begin position="12"/>
        <end position="31"/>
    </location>
</feature>
<evidence type="ECO:0000313" key="10">
    <source>
        <dbReference type="Proteomes" id="UP000292886"/>
    </source>
</evidence>
<sequence length="346" mass="40233">MSKTRNPNLDVIRCLAVLLVIVIHFFLNTKFYDVTINSWQLEIMVGMRTICMICVPLFMCLTGYLMHEKELSWEFYHKLWPTLSVYLQSSALIYLARIGIFRERLSLADGVLGIFSYSTAPYAWYVEMYIGLYLLIPFLNMIWQGCQTRGQHQLLVATFVILCILPTFLNIFGKMIPDYWVTLYPLAYYFSGAYIHTYETEVTQIPLRLVTLMIVLLSVMHNLNASAGRIFQWLPMNDFGSSEIYALTIVIFVGILKARLPKTIGDIAKYIAPYTFAMYLVSYIGDQLIYPIFMNWFKTESAMLAWMAVPILLIFIGSLLLAIAQKLFWQLLRVCLDKFWQKYQVL</sequence>
<protein>
    <recommendedName>
        <fullName evidence="8">Acyltransferase 3 domain-containing protein</fullName>
    </recommendedName>
</protein>
<evidence type="ECO:0000313" key="9">
    <source>
        <dbReference type="EMBL" id="QBO35072.1"/>
    </source>
</evidence>
<feature type="transmembrane region" description="Helical" evidence="7">
    <location>
        <begin position="79"/>
        <end position="102"/>
    </location>
</feature>
<accession>A0A4P6YR54</accession>
<dbReference type="EMBL" id="CP037940">
    <property type="protein sequence ID" value="QBO35072.1"/>
    <property type="molecule type" value="Genomic_DNA"/>
</dbReference>
<feature type="transmembrane region" description="Helical" evidence="7">
    <location>
        <begin position="154"/>
        <end position="173"/>
    </location>
</feature>
<name>A0A4P6YR54_9LACO</name>
<organism evidence="9 10">
    <name type="scientific">Periweissella cryptocerci</name>
    <dbReference type="NCBI Taxonomy" id="2506420"/>
    <lineage>
        <taxon>Bacteria</taxon>
        <taxon>Bacillati</taxon>
        <taxon>Bacillota</taxon>
        <taxon>Bacilli</taxon>
        <taxon>Lactobacillales</taxon>
        <taxon>Lactobacillaceae</taxon>
        <taxon>Periweissella</taxon>
    </lineage>
</organism>
<keyword evidence="4 7" id="KW-0812">Transmembrane</keyword>
<dbReference type="PANTHER" id="PTHR40074">
    <property type="entry name" value="O-ACETYLTRANSFERASE WECH"/>
    <property type="match status" value="1"/>
</dbReference>
<feature type="transmembrane region" description="Helical" evidence="7">
    <location>
        <begin position="304"/>
        <end position="324"/>
    </location>
</feature>
<comment type="similarity">
    <text evidence="2">Belongs to the acyltransferase 3 family.</text>
</comment>
<feature type="transmembrane region" description="Helical" evidence="7">
    <location>
        <begin position="179"/>
        <end position="198"/>
    </location>
</feature>
<dbReference type="InterPro" id="IPR002656">
    <property type="entry name" value="Acyl_transf_3_dom"/>
</dbReference>
<evidence type="ECO:0000256" key="3">
    <source>
        <dbReference type="ARBA" id="ARBA00022475"/>
    </source>
</evidence>
<keyword evidence="10" id="KW-1185">Reference proteome</keyword>
<dbReference type="GO" id="GO:0016413">
    <property type="term" value="F:O-acetyltransferase activity"/>
    <property type="evidence" value="ECO:0007669"/>
    <property type="project" value="TreeGrafter"/>
</dbReference>
<evidence type="ECO:0000256" key="5">
    <source>
        <dbReference type="ARBA" id="ARBA00022989"/>
    </source>
</evidence>
<proteinExistence type="inferred from homology"/>
<evidence type="ECO:0000256" key="7">
    <source>
        <dbReference type="SAM" id="Phobius"/>
    </source>
</evidence>
<feature type="transmembrane region" description="Helical" evidence="7">
    <location>
        <begin position="43"/>
        <end position="67"/>
    </location>
</feature>
<dbReference type="AlphaFoldDB" id="A0A4P6YR54"/>
<evidence type="ECO:0000256" key="6">
    <source>
        <dbReference type="ARBA" id="ARBA00023136"/>
    </source>
</evidence>
<dbReference type="GO" id="GO:0009246">
    <property type="term" value="P:enterobacterial common antigen biosynthetic process"/>
    <property type="evidence" value="ECO:0007669"/>
    <property type="project" value="TreeGrafter"/>
</dbReference>
<reference evidence="10" key="1">
    <citation type="submission" date="2019-03" db="EMBL/GenBank/DDBJ databases">
        <title>Weissella sp. 26KH-42 Genome sequencing.</title>
        <authorList>
            <person name="Heo J."/>
            <person name="Kim S.-J."/>
            <person name="Kim J.-S."/>
            <person name="Hong S.-B."/>
            <person name="Kwon S.-W."/>
        </authorList>
    </citation>
    <scope>NUCLEOTIDE SEQUENCE [LARGE SCALE GENOMIC DNA]</scope>
    <source>
        <strain evidence="10">26KH-42</strain>
    </source>
</reference>
<dbReference type="Proteomes" id="UP000292886">
    <property type="component" value="Chromosome"/>
</dbReference>
<feature type="transmembrane region" description="Helical" evidence="7">
    <location>
        <begin position="267"/>
        <end position="284"/>
    </location>
</feature>
<dbReference type="GO" id="GO:0005886">
    <property type="term" value="C:plasma membrane"/>
    <property type="evidence" value="ECO:0007669"/>
    <property type="project" value="UniProtKB-SubCell"/>
</dbReference>
<dbReference type="Pfam" id="PF01757">
    <property type="entry name" value="Acyl_transf_3"/>
    <property type="match status" value="1"/>
</dbReference>
<gene>
    <name evidence="9" type="ORF">EQG49_00695</name>
</gene>
<feature type="transmembrane region" description="Helical" evidence="7">
    <location>
        <begin position="205"/>
        <end position="224"/>
    </location>
</feature>
<feature type="domain" description="Acyltransferase 3" evidence="8">
    <location>
        <begin position="7"/>
        <end position="320"/>
    </location>
</feature>
<keyword evidence="3" id="KW-1003">Cell membrane</keyword>
<feature type="transmembrane region" description="Helical" evidence="7">
    <location>
        <begin position="244"/>
        <end position="260"/>
    </location>
</feature>
<dbReference type="KEGG" id="wei:EQG49_00695"/>
<dbReference type="OrthoDB" id="2234896at2"/>
<comment type="subcellular location">
    <subcellularLocation>
        <location evidence="1">Cell membrane</location>
        <topology evidence="1">Multi-pass membrane protein</topology>
    </subcellularLocation>
</comment>
<evidence type="ECO:0000259" key="8">
    <source>
        <dbReference type="Pfam" id="PF01757"/>
    </source>
</evidence>
<keyword evidence="5 7" id="KW-1133">Transmembrane helix</keyword>
<keyword evidence="6 7" id="KW-0472">Membrane</keyword>
<evidence type="ECO:0000256" key="4">
    <source>
        <dbReference type="ARBA" id="ARBA00022692"/>
    </source>
</evidence>
<evidence type="ECO:0000256" key="2">
    <source>
        <dbReference type="ARBA" id="ARBA00007400"/>
    </source>
</evidence>
<dbReference type="RefSeq" id="WP_133362152.1">
    <property type="nucleotide sequence ID" value="NZ_CP037940.1"/>
</dbReference>
<dbReference type="PANTHER" id="PTHR40074:SF2">
    <property type="entry name" value="O-ACETYLTRANSFERASE WECH"/>
    <property type="match status" value="1"/>
</dbReference>
<evidence type="ECO:0000256" key="1">
    <source>
        <dbReference type="ARBA" id="ARBA00004651"/>
    </source>
</evidence>
<feature type="transmembrane region" description="Helical" evidence="7">
    <location>
        <begin position="122"/>
        <end position="142"/>
    </location>
</feature>